<proteinExistence type="predicted"/>
<dbReference type="RefSeq" id="WP_200391656.1">
    <property type="nucleotide sequence ID" value="NZ_JAENIO010000020.1"/>
</dbReference>
<dbReference type="EMBL" id="JAENIO010000020">
    <property type="protein sequence ID" value="MBK1834220.1"/>
    <property type="molecule type" value="Genomic_DNA"/>
</dbReference>
<evidence type="ECO:0000313" key="2">
    <source>
        <dbReference type="EMBL" id="MBK1834220.1"/>
    </source>
</evidence>
<name>A0A934RNT1_9BACT</name>
<evidence type="ECO:0000256" key="1">
    <source>
        <dbReference type="SAM" id="MobiDB-lite"/>
    </source>
</evidence>
<feature type="region of interest" description="Disordered" evidence="1">
    <location>
        <begin position="20"/>
        <end position="59"/>
    </location>
</feature>
<keyword evidence="3" id="KW-1185">Reference proteome</keyword>
<protein>
    <submittedName>
        <fullName evidence="2">Uncharacterized protein</fullName>
    </submittedName>
</protein>
<evidence type="ECO:0000313" key="3">
    <source>
        <dbReference type="Proteomes" id="UP000604083"/>
    </source>
</evidence>
<sequence>MKFLPFLAFLSIVGLASCANKSDESEADKEDGAATELAKGEGVIPPPGGEEGLPETGEEIGLPELTAEDQAGQPAKKITELDGFIFEDPTGDLPDSRDLAPPPQPVLGNPSEITSGDETSLLPER</sequence>
<reference evidence="2" key="1">
    <citation type="submission" date="2021-01" db="EMBL/GenBank/DDBJ databases">
        <title>Modified the classification status of verrucomicrobia.</title>
        <authorList>
            <person name="Feng X."/>
        </authorList>
    </citation>
    <scope>NUCLEOTIDE SEQUENCE</scope>
    <source>
        <strain evidence="2">KCTC 12986</strain>
    </source>
</reference>
<dbReference type="PROSITE" id="PS51257">
    <property type="entry name" value="PROKAR_LIPOPROTEIN"/>
    <property type="match status" value="1"/>
</dbReference>
<gene>
    <name evidence="2" type="ORF">JIN78_09120</name>
</gene>
<dbReference type="AlphaFoldDB" id="A0A934RNT1"/>
<organism evidence="2 3">
    <name type="scientific">Roseibacillus ishigakijimensis</name>
    <dbReference type="NCBI Taxonomy" id="454146"/>
    <lineage>
        <taxon>Bacteria</taxon>
        <taxon>Pseudomonadati</taxon>
        <taxon>Verrucomicrobiota</taxon>
        <taxon>Verrucomicrobiia</taxon>
        <taxon>Verrucomicrobiales</taxon>
        <taxon>Verrucomicrobiaceae</taxon>
        <taxon>Roseibacillus</taxon>
    </lineage>
</organism>
<accession>A0A934RNT1</accession>
<dbReference type="Proteomes" id="UP000604083">
    <property type="component" value="Unassembled WGS sequence"/>
</dbReference>
<comment type="caution">
    <text evidence="2">The sequence shown here is derived from an EMBL/GenBank/DDBJ whole genome shotgun (WGS) entry which is preliminary data.</text>
</comment>
<feature type="region of interest" description="Disordered" evidence="1">
    <location>
        <begin position="83"/>
        <end position="125"/>
    </location>
</feature>